<dbReference type="HAMAP" id="MF_00014">
    <property type="entry name" value="Ribosome_mat_RimM"/>
    <property type="match status" value="1"/>
</dbReference>
<dbReference type="InterPro" id="IPR036976">
    <property type="entry name" value="RimM_N_sf"/>
</dbReference>
<organism evidence="8 9">
    <name type="scientific">Ottowia oryzae</name>
    <dbReference type="NCBI Taxonomy" id="2109914"/>
    <lineage>
        <taxon>Bacteria</taxon>
        <taxon>Pseudomonadati</taxon>
        <taxon>Pseudomonadota</taxon>
        <taxon>Betaproteobacteria</taxon>
        <taxon>Burkholderiales</taxon>
        <taxon>Comamonadaceae</taxon>
        <taxon>Ottowia</taxon>
    </lineage>
</organism>
<evidence type="ECO:0000256" key="3">
    <source>
        <dbReference type="ARBA" id="ARBA00022552"/>
    </source>
</evidence>
<evidence type="ECO:0000256" key="5">
    <source>
        <dbReference type="HAMAP-Rule" id="MF_00014"/>
    </source>
</evidence>
<dbReference type="Gene3D" id="2.30.30.240">
    <property type="entry name" value="PRC-barrel domain"/>
    <property type="match status" value="1"/>
</dbReference>
<feature type="domain" description="RimM N-terminal" evidence="6">
    <location>
        <begin position="18"/>
        <end position="105"/>
    </location>
</feature>
<dbReference type="RefSeq" id="WP_106703516.1">
    <property type="nucleotide sequence ID" value="NZ_CP027666.1"/>
</dbReference>
<dbReference type="Pfam" id="PF24986">
    <property type="entry name" value="PRC_RimM"/>
    <property type="match status" value="1"/>
</dbReference>
<dbReference type="OrthoDB" id="9783509at2"/>
<dbReference type="GO" id="GO:0042274">
    <property type="term" value="P:ribosomal small subunit biogenesis"/>
    <property type="evidence" value="ECO:0007669"/>
    <property type="project" value="UniProtKB-UniRule"/>
</dbReference>
<dbReference type="GO" id="GO:0006364">
    <property type="term" value="P:rRNA processing"/>
    <property type="evidence" value="ECO:0007669"/>
    <property type="project" value="UniProtKB-UniRule"/>
</dbReference>
<feature type="domain" description="Ribosome maturation factor RimM PRC barrel" evidence="7">
    <location>
        <begin position="117"/>
        <end position="187"/>
    </location>
</feature>
<dbReference type="InterPro" id="IPR009000">
    <property type="entry name" value="Transl_B-barrel_sf"/>
</dbReference>
<dbReference type="KEGG" id="otk:C6570_12530"/>
<evidence type="ECO:0000256" key="1">
    <source>
        <dbReference type="ARBA" id="ARBA00022490"/>
    </source>
</evidence>
<dbReference type="Proteomes" id="UP000239709">
    <property type="component" value="Chromosome"/>
</dbReference>
<accession>A0A2S0MGN7</accession>
<evidence type="ECO:0000259" key="6">
    <source>
        <dbReference type="Pfam" id="PF01782"/>
    </source>
</evidence>
<dbReference type="NCBIfam" id="TIGR02273">
    <property type="entry name" value="16S_RimM"/>
    <property type="match status" value="1"/>
</dbReference>
<dbReference type="Pfam" id="PF01782">
    <property type="entry name" value="RimM"/>
    <property type="match status" value="1"/>
</dbReference>
<dbReference type="PANTHER" id="PTHR33692:SF1">
    <property type="entry name" value="RIBOSOME MATURATION FACTOR RIMM"/>
    <property type="match status" value="1"/>
</dbReference>
<evidence type="ECO:0000313" key="8">
    <source>
        <dbReference type="EMBL" id="AVO34967.1"/>
    </source>
</evidence>
<comment type="function">
    <text evidence="5">An accessory protein needed during the final step in the assembly of 30S ribosomal subunit, possibly for assembly of the head region. Essential for efficient processing of 16S rRNA. May be needed both before and after RbfA during the maturation of 16S rRNA. It has affinity for free ribosomal 30S subunits but not for 70S ribosomes.</text>
</comment>
<dbReference type="Gene3D" id="2.40.30.60">
    <property type="entry name" value="RimM"/>
    <property type="match status" value="1"/>
</dbReference>
<evidence type="ECO:0000259" key="7">
    <source>
        <dbReference type="Pfam" id="PF24986"/>
    </source>
</evidence>
<dbReference type="InterPro" id="IPR056792">
    <property type="entry name" value="PRC_RimM"/>
</dbReference>
<dbReference type="GO" id="GO:0043022">
    <property type="term" value="F:ribosome binding"/>
    <property type="evidence" value="ECO:0007669"/>
    <property type="project" value="InterPro"/>
</dbReference>
<keyword evidence="3 5" id="KW-0698">rRNA processing</keyword>
<dbReference type="SUPFAM" id="SSF50346">
    <property type="entry name" value="PRC-barrel domain"/>
    <property type="match status" value="1"/>
</dbReference>
<evidence type="ECO:0000256" key="2">
    <source>
        <dbReference type="ARBA" id="ARBA00022517"/>
    </source>
</evidence>
<dbReference type="AlphaFoldDB" id="A0A2S0MGN7"/>
<dbReference type="GO" id="GO:0005840">
    <property type="term" value="C:ribosome"/>
    <property type="evidence" value="ECO:0007669"/>
    <property type="project" value="InterPro"/>
</dbReference>
<name>A0A2S0MGN7_9BURK</name>
<evidence type="ECO:0000313" key="9">
    <source>
        <dbReference type="Proteomes" id="UP000239709"/>
    </source>
</evidence>
<evidence type="ECO:0000256" key="4">
    <source>
        <dbReference type="ARBA" id="ARBA00023186"/>
    </source>
</evidence>
<dbReference type="PANTHER" id="PTHR33692">
    <property type="entry name" value="RIBOSOME MATURATION FACTOR RIMM"/>
    <property type="match status" value="1"/>
</dbReference>
<dbReference type="EMBL" id="CP027666">
    <property type="protein sequence ID" value="AVO34967.1"/>
    <property type="molecule type" value="Genomic_DNA"/>
</dbReference>
<keyword evidence="2 5" id="KW-0690">Ribosome biogenesis</keyword>
<comment type="subcellular location">
    <subcellularLocation>
        <location evidence="5">Cytoplasm</location>
    </subcellularLocation>
</comment>
<protein>
    <recommendedName>
        <fullName evidence="5">Ribosome maturation factor RimM</fullName>
    </recommendedName>
</protein>
<comment type="similarity">
    <text evidence="5">Belongs to the RimM family.</text>
</comment>
<keyword evidence="4 5" id="KW-0143">Chaperone</keyword>
<comment type="domain">
    <text evidence="5">The PRC barrel domain binds ribosomal protein uS19.</text>
</comment>
<gene>
    <name evidence="5" type="primary">rimM</name>
    <name evidence="8" type="ORF">C6570_12530</name>
</gene>
<reference evidence="8 9" key="1">
    <citation type="submission" date="2018-03" db="EMBL/GenBank/DDBJ databases">
        <title>Genome sequencing of Ottowia sp.</title>
        <authorList>
            <person name="Kim S.-J."/>
            <person name="Heo J."/>
            <person name="Kwon S.-W."/>
        </authorList>
    </citation>
    <scope>NUCLEOTIDE SEQUENCE [LARGE SCALE GENOMIC DNA]</scope>
    <source>
        <strain evidence="8 9">KADR8-3</strain>
    </source>
</reference>
<proteinExistence type="inferred from homology"/>
<keyword evidence="9" id="KW-1185">Reference proteome</keyword>
<comment type="subunit">
    <text evidence="5">Binds ribosomal protein uS19.</text>
</comment>
<dbReference type="InterPro" id="IPR011961">
    <property type="entry name" value="RimM"/>
</dbReference>
<dbReference type="GO" id="GO:0005737">
    <property type="term" value="C:cytoplasm"/>
    <property type="evidence" value="ECO:0007669"/>
    <property type="project" value="UniProtKB-SubCell"/>
</dbReference>
<dbReference type="SUPFAM" id="SSF50447">
    <property type="entry name" value="Translation proteins"/>
    <property type="match status" value="1"/>
</dbReference>
<sequence>MIPGALEPAELPPDAVEVGRVLDAWGIKGWFKVQPYSASPEALFSSKRWFLQPPDRGARHFSGTVGLSIKQAREHADTVVATAHEVPDRTAAEALKGARIFIARSSFPTPAEGEYYWVDLIGLAVVNREGVALGEVTDLMATGPQQVLVLGYQEEGKSLERLIPFVDAFVDDVDLAARRITVDWQPDY</sequence>
<keyword evidence="1 5" id="KW-0963">Cytoplasm</keyword>
<dbReference type="InterPro" id="IPR002676">
    <property type="entry name" value="RimM_N"/>
</dbReference>
<dbReference type="InterPro" id="IPR011033">
    <property type="entry name" value="PRC_barrel-like_sf"/>
</dbReference>